<keyword evidence="2" id="KW-1185">Reference proteome</keyword>
<dbReference type="Proteomes" id="UP000807025">
    <property type="component" value="Unassembled WGS sequence"/>
</dbReference>
<evidence type="ECO:0000313" key="2">
    <source>
        <dbReference type="Proteomes" id="UP000807025"/>
    </source>
</evidence>
<evidence type="ECO:0000313" key="1">
    <source>
        <dbReference type="EMBL" id="KAF9497505.1"/>
    </source>
</evidence>
<dbReference type="OrthoDB" id="10036721at2759"/>
<sequence length="143" mass="15870">MATKLIHYTDGTSATFITDESWRTLKAAPLRIPNSHRRTIAAGPSLLCKAFFRIQFGDSPPYRLSFPSVARSGYGPPTLRTPALPFHLVLSERLCAKVAVCATVLIFADDHYTLYVSTEPRLDHDLSPVELLSPIPFPISYPL</sequence>
<accession>A0A9P6A3E3</accession>
<proteinExistence type="predicted"/>
<reference evidence="1" key="1">
    <citation type="submission" date="2020-11" db="EMBL/GenBank/DDBJ databases">
        <authorList>
            <consortium name="DOE Joint Genome Institute"/>
            <person name="Ahrendt S."/>
            <person name="Riley R."/>
            <person name="Andreopoulos W."/>
            <person name="Labutti K."/>
            <person name="Pangilinan J."/>
            <person name="Ruiz-Duenas F.J."/>
            <person name="Barrasa J.M."/>
            <person name="Sanchez-Garcia M."/>
            <person name="Camarero S."/>
            <person name="Miyauchi S."/>
            <person name="Serrano A."/>
            <person name="Linde D."/>
            <person name="Babiker R."/>
            <person name="Drula E."/>
            <person name="Ayuso-Fernandez I."/>
            <person name="Pacheco R."/>
            <person name="Padilla G."/>
            <person name="Ferreira P."/>
            <person name="Barriuso J."/>
            <person name="Kellner H."/>
            <person name="Castanera R."/>
            <person name="Alfaro M."/>
            <person name="Ramirez L."/>
            <person name="Pisabarro A.G."/>
            <person name="Kuo A."/>
            <person name="Tritt A."/>
            <person name="Lipzen A."/>
            <person name="He G."/>
            <person name="Yan M."/>
            <person name="Ng V."/>
            <person name="Cullen D."/>
            <person name="Martin F."/>
            <person name="Rosso M.-N."/>
            <person name="Henrissat B."/>
            <person name="Hibbett D."/>
            <person name="Martinez A.T."/>
            <person name="Grigoriev I.V."/>
        </authorList>
    </citation>
    <scope>NUCLEOTIDE SEQUENCE</scope>
    <source>
        <strain evidence="1">ATCC 90797</strain>
    </source>
</reference>
<name>A0A9P6A3E3_PLEER</name>
<protein>
    <submittedName>
        <fullName evidence="1">Uncharacterized protein</fullName>
    </submittedName>
</protein>
<organism evidence="1 2">
    <name type="scientific">Pleurotus eryngii</name>
    <name type="common">Boletus of the steppes</name>
    <dbReference type="NCBI Taxonomy" id="5323"/>
    <lineage>
        <taxon>Eukaryota</taxon>
        <taxon>Fungi</taxon>
        <taxon>Dikarya</taxon>
        <taxon>Basidiomycota</taxon>
        <taxon>Agaricomycotina</taxon>
        <taxon>Agaricomycetes</taxon>
        <taxon>Agaricomycetidae</taxon>
        <taxon>Agaricales</taxon>
        <taxon>Pleurotineae</taxon>
        <taxon>Pleurotaceae</taxon>
        <taxon>Pleurotus</taxon>
    </lineage>
</organism>
<gene>
    <name evidence="1" type="ORF">BDN71DRAFT_1444666</name>
</gene>
<dbReference type="AlphaFoldDB" id="A0A9P6A3E3"/>
<dbReference type="EMBL" id="MU154543">
    <property type="protein sequence ID" value="KAF9497505.1"/>
    <property type="molecule type" value="Genomic_DNA"/>
</dbReference>
<comment type="caution">
    <text evidence="1">The sequence shown here is derived from an EMBL/GenBank/DDBJ whole genome shotgun (WGS) entry which is preliminary data.</text>
</comment>